<dbReference type="EMBL" id="KI545981">
    <property type="protein sequence ID" value="EST48576.1"/>
    <property type="molecule type" value="Genomic_DNA"/>
</dbReference>
<evidence type="ECO:0000313" key="1">
    <source>
        <dbReference type="EMBL" id="EST48576.1"/>
    </source>
</evidence>
<proteinExistence type="predicted"/>
<protein>
    <submittedName>
        <fullName evidence="1">Uncharacterized protein</fullName>
    </submittedName>
</protein>
<organism evidence="1">
    <name type="scientific">Spironucleus salmonicida</name>
    <dbReference type="NCBI Taxonomy" id="348837"/>
    <lineage>
        <taxon>Eukaryota</taxon>
        <taxon>Metamonada</taxon>
        <taxon>Diplomonadida</taxon>
        <taxon>Hexamitidae</taxon>
        <taxon>Hexamitinae</taxon>
        <taxon>Spironucleus</taxon>
    </lineage>
</organism>
<sequence length="216" mass="24118">MSHIAIILQETSMDIVKALTKFLSIYQNSKPNNLFTIASFQENQQPFTNYTLPLKPKIVDRYSIQMALSSTIQVISKSIFQSLQFLTVSPDTFQKQIFIFSSQPLNPTPLLTGCVFTASSLKIKVQIFSSKLNDSHQIARLCKGSFQVIQNDALELQIHDVFTGQARSNFDVSGQQFCCEKCQKKSVLGIFCSTCASQFCKVCGVVQCGKCGVVWE</sequence>
<accession>V6LXY5</accession>
<dbReference type="VEuPathDB" id="GiardiaDB:SS50377_23593"/>
<dbReference type="AlphaFoldDB" id="V6LXY5"/>
<name>V6LXY5_9EUKA</name>
<reference evidence="1" key="1">
    <citation type="journal article" date="2014" name="PLoS Genet.">
        <title>The Genome of Spironucleus salmonicida Highlights a Fish Pathogen Adapted to Fluctuating Environments.</title>
        <authorList>
            <person name="Xu F."/>
            <person name="Jerlstrom-Hultqvist J."/>
            <person name="Einarsson E."/>
            <person name="Astvaldsson A."/>
            <person name="Svard S.G."/>
            <person name="Andersson J.O."/>
        </authorList>
    </citation>
    <scope>NUCLEOTIDE SEQUENCE</scope>
</reference>
<gene>
    <name evidence="1" type="ORF">SS50377_11187</name>
</gene>